<feature type="domain" description="Response regulatory" evidence="18">
    <location>
        <begin position="503"/>
        <end position="618"/>
    </location>
</feature>
<organism evidence="20 21">
    <name type="scientific">Enterovibrio norvegicus</name>
    <dbReference type="NCBI Taxonomy" id="188144"/>
    <lineage>
        <taxon>Bacteria</taxon>
        <taxon>Pseudomonadati</taxon>
        <taxon>Pseudomonadota</taxon>
        <taxon>Gammaproteobacteria</taxon>
        <taxon>Vibrionales</taxon>
        <taxon>Vibrionaceae</taxon>
        <taxon>Enterovibrio</taxon>
    </lineage>
</organism>
<dbReference type="PROSITE" id="PS50894">
    <property type="entry name" value="HPT"/>
    <property type="match status" value="1"/>
</dbReference>
<dbReference type="InterPro" id="IPR011006">
    <property type="entry name" value="CheY-like_superfamily"/>
</dbReference>
<dbReference type="CDD" id="cd16922">
    <property type="entry name" value="HATPase_EvgS-ArcB-TorS-like"/>
    <property type="match status" value="1"/>
</dbReference>
<dbReference type="EC" id="2.7.13.3" evidence="3"/>
<dbReference type="InterPro" id="IPR004358">
    <property type="entry name" value="Sig_transdc_His_kin-like_C"/>
</dbReference>
<evidence type="ECO:0000313" key="21">
    <source>
        <dbReference type="Proteomes" id="UP001569154"/>
    </source>
</evidence>
<feature type="transmembrane region" description="Helical" evidence="16">
    <location>
        <begin position="205"/>
        <end position="225"/>
    </location>
</feature>
<dbReference type="SMART" id="SM00387">
    <property type="entry name" value="HATPase_c"/>
    <property type="match status" value="1"/>
</dbReference>
<accession>A0ABV4L8Z6</accession>
<keyword evidence="9" id="KW-0418">Kinase</keyword>
<dbReference type="PANTHER" id="PTHR43047">
    <property type="entry name" value="TWO-COMPONENT HISTIDINE PROTEIN KINASE"/>
    <property type="match status" value="1"/>
</dbReference>
<dbReference type="CDD" id="cd00082">
    <property type="entry name" value="HisKA"/>
    <property type="match status" value="1"/>
</dbReference>
<dbReference type="Pfam" id="PF02518">
    <property type="entry name" value="HATPase_c"/>
    <property type="match status" value="1"/>
</dbReference>
<evidence type="ECO:0000256" key="14">
    <source>
        <dbReference type="PROSITE-ProRule" id="PRU00110"/>
    </source>
</evidence>
<evidence type="ECO:0000259" key="18">
    <source>
        <dbReference type="PROSITE" id="PS50110"/>
    </source>
</evidence>
<feature type="domain" description="HPt" evidence="19">
    <location>
        <begin position="670"/>
        <end position="766"/>
    </location>
</feature>
<keyword evidence="11 16" id="KW-1133">Transmembrane helix</keyword>
<evidence type="ECO:0000256" key="5">
    <source>
        <dbReference type="ARBA" id="ARBA00022519"/>
    </source>
</evidence>
<dbReference type="InterPro" id="IPR005467">
    <property type="entry name" value="His_kinase_dom"/>
</dbReference>
<proteinExistence type="predicted"/>
<dbReference type="InterPro" id="IPR003594">
    <property type="entry name" value="HATPase_dom"/>
</dbReference>
<evidence type="ECO:0000256" key="1">
    <source>
        <dbReference type="ARBA" id="ARBA00000085"/>
    </source>
</evidence>
<evidence type="ECO:0000256" key="9">
    <source>
        <dbReference type="ARBA" id="ARBA00022777"/>
    </source>
</evidence>
<dbReference type="InterPro" id="IPR036641">
    <property type="entry name" value="HPT_dom_sf"/>
</dbReference>
<dbReference type="InterPro" id="IPR036890">
    <property type="entry name" value="HATPase_C_sf"/>
</dbReference>
<dbReference type="CDD" id="cd17546">
    <property type="entry name" value="REC_hyHK_CKI1_RcsC-like"/>
    <property type="match status" value="1"/>
</dbReference>
<dbReference type="Pfam" id="PF00512">
    <property type="entry name" value="HisKA"/>
    <property type="match status" value="1"/>
</dbReference>
<dbReference type="SUPFAM" id="SSF47384">
    <property type="entry name" value="Homodimeric domain of signal transducing histidine kinase"/>
    <property type="match status" value="1"/>
</dbReference>
<keyword evidence="4" id="KW-1003">Cell membrane</keyword>
<comment type="subcellular location">
    <subcellularLocation>
        <location evidence="2">Cell inner membrane</location>
        <topology evidence="2">Multi-pass membrane protein</topology>
    </subcellularLocation>
</comment>
<dbReference type="InterPro" id="IPR036097">
    <property type="entry name" value="HisK_dim/P_sf"/>
</dbReference>
<evidence type="ECO:0000313" key="20">
    <source>
        <dbReference type="EMBL" id="MEZ8083186.1"/>
    </source>
</evidence>
<evidence type="ECO:0000256" key="10">
    <source>
        <dbReference type="ARBA" id="ARBA00022840"/>
    </source>
</evidence>
<dbReference type="InterPro" id="IPR003661">
    <property type="entry name" value="HisK_dim/P_dom"/>
</dbReference>
<dbReference type="Gene3D" id="3.30.565.10">
    <property type="entry name" value="Histidine kinase-like ATPase, C-terminal domain"/>
    <property type="match status" value="1"/>
</dbReference>
<evidence type="ECO:0000256" key="11">
    <source>
        <dbReference type="ARBA" id="ARBA00022989"/>
    </source>
</evidence>
<dbReference type="SUPFAM" id="SSF55874">
    <property type="entry name" value="ATPase domain of HSP90 chaperone/DNA topoisomerase II/histidine kinase"/>
    <property type="match status" value="1"/>
</dbReference>
<evidence type="ECO:0000256" key="13">
    <source>
        <dbReference type="ARBA" id="ARBA00023136"/>
    </source>
</evidence>
<keyword evidence="10 20" id="KW-0067">ATP-binding</keyword>
<name>A0ABV4L8Z6_9GAMM</name>
<evidence type="ECO:0000256" key="6">
    <source>
        <dbReference type="ARBA" id="ARBA00022553"/>
    </source>
</evidence>
<evidence type="ECO:0000256" key="2">
    <source>
        <dbReference type="ARBA" id="ARBA00004429"/>
    </source>
</evidence>
<dbReference type="PROSITE" id="PS50110">
    <property type="entry name" value="RESPONSE_REGULATORY"/>
    <property type="match status" value="1"/>
</dbReference>
<dbReference type="Pfam" id="PF01627">
    <property type="entry name" value="Hpt"/>
    <property type="match status" value="1"/>
</dbReference>
<dbReference type="PROSITE" id="PS50109">
    <property type="entry name" value="HIS_KIN"/>
    <property type="match status" value="1"/>
</dbReference>
<dbReference type="PRINTS" id="PR00344">
    <property type="entry name" value="BCTRLSENSOR"/>
</dbReference>
<evidence type="ECO:0000256" key="12">
    <source>
        <dbReference type="ARBA" id="ARBA00023012"/>
    </source>
</evidence>
<gene>
    <name evidence="20" type="ORF">ACED35_18890</name>
</gene>
<comment type="catalytic activity">
    <reaction evidence="1">
        <text>ATP + protein L-histidine = ADP + protein N-phospho-L-histidine.</text>
        <dbReference type="EC" id="2.7.13.3"/>
    </reaction>
</comment>
<sequence>MNKLAHLRYAFLVLSAVLLLIATNGYTVKNQLTHLNVEVTLLGHEVLYLRDEAIAFNSGHSVTPHVITRGVVNTERRLESFVSNAHGSHVDVFNQNTQRINSAIDDFSKEFRHLTQSIDNLVALIITRNNALHTLSDRDKSINTLPAEIAASLRLSNEQNLRFVERYNALNKEISLLISDMVLGHRGEFVEATENELKEMEFHTFQMSVVLFSLSLLSLIGFILLSSWHRVDKLSELNLKLTEMTKNAERANQAKTLFLATMSHELRTPMNGVLGMAQLIADETQELSTKKNIQIINDSGEHLVTILNDILDFSKVEQGLIEIEYHPFKFHQLIDPVTNALRPIANEKDIILEVESNISEDITFAGDSSRLRQVLFNLVGNAIKFTNKGSVKIICDYKVSENQLGMWIQDTGLGISKDKLTDIFEPFRQAESSTSRKFGGTGLGLSIVKNIIETMKGAISVVSNEGKGSTFVITVPLDVIDEYVEDVEVLAAKPRISAIESLDILITDDNAVNAMVAKRLCEKMGHQVDIAVDGQKSIEALEAKPYDLILMDKHMPELDGIGAIHYIRQKMRSPVIIFACTADVFKEAHDEFLDIGANHVLTKPIQKSSIESAIQHFMNDFERLRNARGITTQGAETSNVVCLSRMPKSALPMTEEELSSSSTLAVFDDDKEEQRCLILLMIEEFEKASDNLINAFSRGDLDMLFNALHVVKGTALNLDMPSLAKLAKENEEKARMNISPGSTTLQKILNLMSVNIHQANRILDLHTAEKAEKQIKHR</sequence>
<keyword evidence="8 16" id="KW-0812">Transmembrane</keyword>
<dbReference type="InterPro" id="IPR008207">
    <property type="entry name" value="Sig_transdc_His_kin_Hpt_dom"/>
</dbReference>
<feature type="modified residue" description="Phosphohistidine" evidence="14">
    <location>
        <position position="709"/>
    </location>
</feature>
<feature type="modified residue" description="4-aspartylphosphate" evidence="15">
    <location>
        <position position="552"/>
    </location>
</feature>
<keyword evidence="5" id="KW-0997">Cell inner membrane</keyword>
<keyword evidence="7" id="KW-0808">Transferase</keyword>
<dbReference type="Gene3D" id="3.40.50.2300">
    <property type="match status" value="1"/>
</dbReference>
<keyword evidence="12" id="KW-0902">Two-component regulatory system</keyword>
<evidence type="ECO:0000256" key="4">
    <source>
        <dbReference type="ARBA" id="ARBA00022475"/>
    </source>
</evidence>
<evidence type="ECO:0000256" key="15">
    <source>
        <dbReference type="PROSITE-ProRule" id="PRU00169"/>
    </source>
</evidence>
<evidence type="ECO:0000259" key="17">
    <source>
        <dbReference type="PROSITE" id="PS50109"/>
    </source>
</evidence>
<dbReference type="GO" id="GO:0005524">
    <property type="term" value="F:ATP binding"/>
    <property type="evidence" value="ECO:0007669"/>
    <property type="project" value="UniProtKB-KW"/>
</dbReference>
<evidence type="ECO:0000259" key="19">
    <source>
        <dbReference type="PROSITE" id="PS50894"/>
    </source>
</evidence>
<dbReference type="SUPFAM" id="SSF47226">
    <property type="entry name" value="Histidine-containing phosphotransfer domain, HPT domain"/>
    <property type="match status" value="1"/>
</dbReference>
<evidence type="ECO:0000256" key="7">
    <source>
        <dbReference type="ARBA" id="ARBA00022679"/>
    </source>
</evidence>
<evidence type="ECO:0000256" key="8">
    <source>
        <dbReference type="ARBA" id="ARBA00022692"/>
    </source>
</evidence>
<feature type="domain" description="Histidine kinase" evidence="17">
    <location>
        <begin position="261"/>
        <end position="479"/>
    </location>
</feature>
<dbReference type="PANTHER" id="PTHR43047:SF72">
    <property type="entry name" value="OSMOSENSING HISTIDINE PROTEIN KINASE SLN1"/>
    <property type="match status" value="1"/>
</dbReference>
<protein>
    <recommendedName>
        <fullName evidence="3">histidine kinase</fullName>
        <ecNumber evidence="3">2.7.13.3</ecNumber>
    </recommendedName>
</protein>
<dbReference type="Gene3D" id="1.20.120.160">
    <property type="entry name" value="HPT domain"/>
    <property type="match status" value="1"/>
</dbReference>
<reference evidence="20 21" key="1">
    <citation type="submission" date="2024-06" db="EMBL/GenBank/DDBJ databases">
        <authorList>
            <person name="Steensen K."/>
            <person name="Seneca J."/>
            <person name="Bartlau N."/>
            <person name="Yu A.X."/>
            <person name="Polz M.F."/>
        </authorList>
    </citation>
    <scope>NUCLEOTIDE SEQUENCE [LARGE SCALE GENOMIC DNA]</scope>
    <source>
        <strain evidence="20 21">1F260</strain>
    </source>
</reference>
<comment type="caution">
    <text evidence="20">The sequence shown here is derived from an EMBL/GenBank/DDBJ whole genome shotgun (WGS) entry which is preliminary data.</text>
</comment>
<keyword evidence="6 15" id="KW-0597">Phosphoprotein</keyword>
<keyword evidence="21" id="KW-1185">Reference proteome</keyword>
<evidence type="ECO:0000256" key="16">
    <source>
        <dbReference type="SAM" id="Phobius"/>
    </source>
</evidence>
<dbReference type="Gene3D" id="1.10.287.130">
    <property type="match status" value="1"/>
</dbReference>
<dbReference type="SMART" id="SM00448">
    <property type="entry name" value="REC"/>
    <property type="match status" value="1"/>
</dbReference>
<dbReference type="EMBL" id="JBGONM010000054">
    <property type="protein sequence ID" value="MEZ8083186.1"/>
    <property type="molecule type" value="Genomic_DNA"/>
</dbReference>
<dbReference type="SMART" id="SM00388">
    <property type="entry name" value="HisKA"/>
    <property type="match status" value="1"/>
</dbReference>
<dbReference type="SUPFAM" id="SSF52172">
    <property type="entry name" value="CheY-like"/>
    <property type="match status" value="1"/>
</dbReference>
<keyword evidence="13 16" id="KW-0472">Membrane</keyword>
<dbReference type="InterPro" id="IPR001789">
    <property type="entry name" value="Sig_transdc_resp-reg_receiver"/>
</dbReference>
<dbReference type="Pfam" id="PF00072">
    <property type="entry name" value="Response_reg"/>
    <property type="match status" value="1"/>
</dbReference>
<dbReference type="Proteomes" id="UP001569154">
    <property type="component" value="Unassembled WGS sequence"/>
</dbReference>
<keyword evidence="10 20" id="KW-0547">Nucleotide-binding</keyword>
<evidence type="ECO:0000256" key="3">
    <source>
        <dbReference type="ARBA" id="ARBA00012438"/>
    </source>
</evidence>
<dbReference type="RefSeq" id="WP_017013055.1">
    <property type="nucleotide sequence ID" value="NZ_AJYG02000064.1"/>
</dbReference>